<dbReference type="EnsemblMetazoa" id="SCAU001045-RB">
    <property type="protein sequence ID" value="SCAU001045-PB"/>
    <property type="gene ID" value="SCAU001045"/>
</dbReference>
<dbReference type="Pfam" id="PF26103">
    <property type="entry name" value="TPR_Epg5"/>
    <property type="match status" value="1"/>
</dbReference>
<dbReference type="VEuPathDB" id="VectorBase:SCAU001045"/>
<feature type="compositionally biased region" description="Basic residues" evidence="3">
    <location>
        <begin position="8"/>
        <end position="17"/>
    </location>
</feature>
<feature type="region of interest" description="Disordered" evidence="3">
    <location>
        <begin position="1"/>
        <end position="55"/>
    </location>
</feature>
<name>A0A1I8NQ28_STOCA</name>
<evidence type="ECO:0008006" key="8">
    <source>
        <dbReference type="Google" id="ProtNLM"/>
    </source>
</evidence>
<feature type="domain" description="Epg5-like central TPR repeats" evidence="4">
    <location>
        <begin position="1659"/>
        <end position="2056"/>
    </location>
</feature>
<accession>A0A1I8NQ28</accession>
<evidence type="ECO:0000256" key="1">
    <source>
        <dbReference type="ARBA" id="ARBA00010948"/>
    </source>
</evidence>
<dbReference type="GO" id="GO:0097352">
    <property type="term" value="P:autophagosome maturation"/>
    <property type="evidence" value="ECO:0007669"/>
    <property type="project" value="TreeGrafter"/>
</dbReference>
<dbReference type="InterPro" id="IPR051436">
    <property type="entry name" value="Autophagy-related_EPG5"/>
</dbReference>
<sequence>MATMEKPKKSKTKKAKPKSKEPTPLMDEEELEEDSDKETTSNLGSKEVTVEKISQSEVRKTSIEDIIQSATSTANIDNIVTQECFVAADFKQKENENENKEKVEQEEICVVPVVTAIVAADESSDNVLETDVNVVVATNETVTKNEILTVNASPSAPPALTANSSNATAFPSETSTTSAQMVQYPQLQMLRHEEAIIEVVYKPPRLRSPGFRLSSSKLQALSQELLQQYYYCPELSMVQQFEMEFLMNSLLETYENDPLYAALQEYYHLQSKLTMSLHDVKKFRKEAAAAQEHIWVEVPITKTFSEKCGDKVEVRETVTYNIVQVNGSNLEAATSSLTVLFDIISNTYTSNLITTKIVKIKIDQMIDEIIVFPFKRHEGILEGPLKLHKQLDNDCLHVIAQIRRALSILFHFSRKLSPNKDFDKDLKSWFQKLISLHLRLATKEDHWFLLFNILRCPSGVGTWASEFLQVPCNKKDLTPVASSPTAHTNEVPLPLNSPEIGHCMSVLQILLLPIKKRNEYLKQFTQSQKEITDPAKEERWILIDSDGEDSHTASGDCVGLKESDLIALLNQIPFEELFRSALTIEKFLDDYIIEADLISSQQMLQVLAFFSQLLNLFGEGMLTYSTERYKQLAKRLGRLMRHSLQYVSDYYDLFRQNNLSKDLAVCERIALEANVLLLKACSYIYRTRNLATWQYFSSLPFSSMDSDIVWQIFYYLNVGFPMDFSMPEEDYMEHFNASDFWGKFNVANADSSDEDLYYLLQAFFEMANDRDKTKDWDLIKTICLHIFHIGYLNVDTRDICYKTARDMLVNLTLTYEDLLSCLLTQLKIRFSDCENVVYLFKSLPLENWKPSMESFEVLSNWLLHFDFRSAENMLARIIISHLNWSFDCDGRLFLPHNIHVRMACLISEALNKHAPEVLGLSGISESVRQVSSLIDFSQSTKEQFTTWCWSIVSILRLHIMDQNVETIKRCLQNPSEGLMFVSELERIDMIHQGVNENRPLALYVAILVSLHGHSIPVICQKGFELMQRLLSDHRHAAVIRCLELIVPLFLESPDTLGNSERFHAILNSLLNADKTYLKMAKDMVFPNTVGPVLELLDNMIHHQITSYTSYGLTSPLNLINVWLNCLTALPNWQNTYVVYLLDKILRVAYQFPDAHMQCLEFFNNYYRECTDWKGTTKMSSLKGLFGGSQSKVPALSPYQPWLAMILLEIEFKTQDTFIWMEFLRQLGAGGTNANVEAVLKKTLSISKRSSFPANMLVVYKYANLVANMDINHALFPIVNQKFFELFLARIPSNFDEHSFQQINGVSDKIYEYNVPLMKKIKTQLKAAETFYDNEAKTHANDDALSYYYRNCVKIMKTYALWLEDTAINKMTRDQDSYPPQYNNEKLKEIFNGPTNHWTEFLYLPAIRKEQRYQADQWARKCYRLRATKQLRTPLQAKPKVTPKQRIKSHLSSYDKRLAAPKYVKPDLLIQHSDITQNSLKELKEKLKVLTSTATKFHFKTSELNSINRNYMDNIVQLYKMVPYEEIKIKNCNSLVFNRRCSSPARIVTILEKIRKDEQIQHKIDAFRERHDKIVDEMLKENVEEFARCVGQIGQILRLLLTRQMANNQHNADDRLKSNTGINFFYHVIENMSEITMKFNATNKFYTELLNDLGVFIQENQEDEGLKILELALKRPNLLKELSGVCVPCQTRPPYFLQMYKFLIDSHLKLCDTKTLFVLFSKFDLILWLEAFNPKLFDINQLLQLVLQGLESWSQPSSSLLQDQFRRHLVHIFDHDFPEHYGEVMQMVLNRISDKKLMPIVLLDLLNSLLMQYNCEVFTLDTPQNKIQEISMDFARRQSQFNLKAATDTVMLFARHFQKVRLAHGLHGLYPKHKDYCQPLAMWFSCFGHCVVVSAICTYQELLADQICDLIFGSIIEMYSPWLIIYTEQTIQQSSANWIRQLVDSGNGKMLYPWSAQHAKTSKVMIKNFVQTLMFILQNLPISHKILAHCFSWYIHHFAVANVESHIFGPIHEGMAELPWEHFQPQVEYVDMLYDSLQKFIPESHAMLAHIFIRLNWNDWFTNTLPTIPSAAHKTLVSRLFTIFIKIAFEPNIHMQINTSKILEDAIKYPWHMVEYSELENLMKWFCTTVEPTIVLRIPEETNYADRAVLDLIRLACAMMPEIGNEMQQISNATAKRILYTRSMIRLQRSCAAKNPKLFATKEGKKVFNNAFEELLQTLNQSLRALAATKSHEEQRREALNVMLEIILPMQTQSEETSNLHIDSIIKWQATTAEPGNILMCSILSALGHMKAFIGGTYVLLESTICFYFRSSESSLEWHTPTWINLLQTLQMSLEKLELMPIMRNCSMFTLNVYILYKMEKMPTVGDQITFMQDLCQLIESIKTEPSTEAMMTVVWGSMIAWGCKIFLKEPQNSRKPLIMLSRHLQHLSSQAEGWGDGLLGAIGLKRDVVTNKRKVLTRCLAIVILSLFPNISYSGERVEPNEEYCSSMRELSMLLANKKFLDVKPLVVQAVNILKENTLPKIQDVSHLVCRLISLFYCSSFLTSVPEVWEMDFHIPSA</sequence>
<organism evidence="6 7">
    <name type="scientific">Stomoxys calcitrans</name>
    <name type="common">Stable fly</name>
    <name type="synonym">Conops calcitrans</name>
    <dbReference type="NCBI Taxonomy" id="35570"/>
    <lineage>
        <taxon>Eukaryota</taxon>
        <taxon>Metazoa</taxon>
        <taxon>Ecdysozoa</taxon>
        <taxon>Arthropoda</taxon>
        <taxon>Hexapoda</taxon>
        <taxon>Insecta</taxon>
        <taxon>Pterygota</taxon>
        <taxon>Neoptera</taxon>
        <taxon>Endopterygota</taxon>
        <taxon>Diptera</taxon>
        <taxon>Brachycera</taxon>
        <taxon>Muscomorpha</taxon>
        <taxon>Muscoidea</taxon>
        <taxon>Muscidae</taxon>
        <taxon>Stomoxys</taxon>
    </lineage>
</organism>
<dbReference type="OrthoDB" id="75419at2759"/>
<reference evidence="6" key="1">
    <citation type="submission" date="2020-05" db="UniProtKB">
        <authorList>
            <consortium name="EnsemblMetazoa"/>
        </authorList>
    </citation>
    <scope>IDENTIFICATION</scope>
    <source>
        <strain evidence="6">USDA</strain>
    </source>
</reference>
<proteinExistence type="inferred from homology"/>
<feature type="compositionally biased region" description="Acidic residues" evidence="3">
    <location>
        <begin position="26"/>
        <end position="36"/>
    </location>
</feature>
<dbReference type="PANTHER" id="PTHR31139">
    <property type="entry name" value="ECTOPIC P GRANULES PROTEIN 5 HOMOLOG"/>
    <property type="match status" value="1"/>
</dbReference>
<dbReference type="STRING" id="35570.A0A1I8NQ28"/>
<evidence type="ECO:0000259" key="5">
    <source>
        <dbReference type="Pfam" id="PF26573"/>
    </source>
</evidence>
<protein>
    <recommendedName>
        <fullName evidence="8">Ectopic P granules protein 5 homolog</fullName>
    </recommendedName>
</protein>
<dbReference type="Pfam" id="PF26106">
    <property type="entry name" value="TPR_Epg5_C"/>
    <property type="match status" value="1"/>
</dbReference>
<dbReference type="InterPro" id="IPR058750">
    <property type="entry name" value="TPR_Epg5"/>
</dbReference>
<evidence type="ECO:0000313" key="7">
    <source>
        <dbReference type="Proteomes" id="UP000095300"/>
    </source>
</evidence>
<feature type="domain" description="Epg5-like TPR" evidence="5">
    <location>
        <begin position="1214"/>
        <end position="1401"/>
    </location>
</feature>
<dbReference type="GO" id="GO:0005737">
    <property type="term" value="C:cytoplasm"/>
    <property type="evidence" value="ECO:0007669"/>
    <property type="project" value="TreeGrafter"/>
</dbReference>
<dbReference type="PANTHER" id="PTHR31139:SF4">
    <property type="entry name" value="ECTOPIC P GRANULES PROTEIN 5 HOMOLOG"/>
    <property type="match status" value="1"/>
</dbReference>
<keyword evidence="2" id="KW-0072">Autophagy</keyword>
<gene>
    <name evidence="6" type="primary">106091146</name>
</gene>
<keyword evidence="7" id="KW-1185">Reference proteome</keyword>
<evidence type="ECO:0000259" key="4">
    <source>
        <dbReference type="Pfam" id="PF26103"/>
    </source>
</evidence>
<dbReference type="Pfam" id="PF26573">
    <property type="entry name" value="TPR_Epg5_2"/>
    <property type="match status" value="1"/>
</dbReference>
<evidence type="ECO:0000256" key="2">
    <source>
        <dbReference type="ARBA" id="ARBA00023006"/>
    </source>
</evidence>
<dbReference type="Proteomes" id="UP000095300">
    <property type="component" value="Unassembled WGS sequence"/>
</dbReference>
<comment type="similarity">
    <text evidence="1">Belongs to the EPG5 family.</text>
</comment>
<evidence type="ECO:0000313" key="6">
    <source>
        <dbReference type="EnsemblMetazoa" id="SCAU001045-PB"/>
    </source>
</evidence>
<evidence type="ECO:0000256" key="3">
    <source>
        <dbReference type="SAM" id="MobiDB-lite"/>
    </source>
</evidence>
<dbReference type="InterPro" id="IPR059030">
    <property type="entry name" value="TPR_Epg5_mid"/>
</dbReference>